<evidence type="ECO:0000313" key="1">
    <source>
        <dbReference type="EMBL" id="KAF1799655.1"/>
    </source>
</evidence>
<organism evidence="1 2">
    <name type="scientific">Mucor circinelloides f. lusitanicus</name>
    <name type="common">Mucor racemosus var. lusitanicus</name>
    <dbReference type="NCBI Taxonomy" id="29924"/>
    <lineage>
        <taxon>Eukaryota</taxon>
        <taxon>Fungi</taxon>
        <taxon>Fungi incertae sedis</taxon>
        <taxon>Mucoromycota</taxon>
        <taxon>Mucoromycotina</taxon>
        <taxon>Mucoromycetes</taxon>
        <taxon>Mucorales</taxon>
        <taxon>Mucorineae</taxon>
        <taxon>Mucoraceae</taxon>
        <taxon>Mucor</taxon>
    </lineage>
</organism>
<accession>A0A8H4EZV5</accession>
<protein>
    <submittedName>
        <fullName evidence="1">Uncharacterized protein</fullName>
    </submittedName>
</protein>
<name>A0A8H4EZV5_MUCCL</name>
<dbReference type="EMBL" id="JAAECE010000006">
    <property type="protein sequence ID" value="KAF1799655.1"/>
    <property type="molecule type" value="Genomic_DNA"/>
</dbReference>
<sequence>MNKRIIAFSHIILIVRVYAIVATNLFSNLTLYVVMRHTSDLGTHSLSPKKRNFDGRVICSTYIGFSKSLAVPPLRPRTLTVEPLPTLLRLSGVQHVFVHQMT</sequence>
<dbReference type="Proteomes" id="UP000469890">
    <property type="component" value="Unassembled WGS sequence"/>
</dbReference>
<evidence type="ECO:0000313" key="2">
    <source>
        <dbReference type="Proteomes" id="UP000469890"/>
    </source>
</evidence>
<reference evidence="1 2" key="1">
    <citation type="submission" date="2019-09" db="EMBL/GenBank/DDBJ databases">
        <authorList>
            <consortium name="DOE Joint Genome Institute"/>
            <person name="Mondo S.J."/>
            <person name="Navarro-Mendoza M.I."/>
            <person name="Perez-Arques C."/>
            <person name="Panchal S."/>
            <person name="Nicolas F.E."/>
            <person name="Ganguly P."/>
            <person name="Pangilinan J."/>
            <person name="Grigoriev I."/>
            <person name="Heitman J."/>
            <person name="Sanya K."/>
            <person name="Garre V."/>
        </authorList>
    </citation>
    <scope>NUCLEOTIDE SEQUENCE [LARGE SCALE GENOMIC DNA]</scope>
    <source>
        <strain evidence="1 2">MU402</strain>
    </source>
</reference>
<comment type="caution">
    <text evidence="1">The sequence shown here is derived from an EMBL/GenBank/DDBJ whole genome shotgun (WGS) entry which is preliminary data.</text>
</comment>
<gene>
    <name evidence="1" type="ORF">FB192DRAFT_1387814</name>
</gene>
<proteinExistence type="predicted"/>
<dbReference type="AlphaFoldDB" id="A0A8H4EZV5"/>